<accession>A0A9P0NUW4</accession>
<organism evidence="1 2">
    <name type="scientific">Acanthoscelides obtectus</name>
    <name type="common">Bean weevil</name>
    <name type="synonym">Bruchus obtectus</name>
    <dbReference type="NCBI Taxonomy" id="200917"/>
    <lineage>
        <taxon>Eukaryota</taxon>
        <taxon>Metazoa</taxon>
        <taxon>Ecdysozoa</taxon>
        <taxon>Arthropoda</taxon>
        <taxon>Hexapoda</taxon>
        <taxon>Insecta</taxon>
        <taxon>Pterygota</taxon>
        <taxon>Neoptera</taxon>
        <taxon>Endopterygota</taxon>
        <taxon>Coleoptera</taxon>
        <taxon>Polyphaga</taxon>
        <taxon>Cucujiformia</taxon>
        <taxon>Chrysomeloidea</taxon>
        <taxon>Chrysomelidae</taxon>
        <taxon>Bruchinae</taxon>
        <taxon>Bruchini</taxon>
        <taxon>Acanthoscelides</taxon>
    </lineage>
</organism>
<name>A0A9P0NUW4_ACAOB</name>
<evidence type="ECO:0000313" key="1">
    <source>
        <dbReference type="EMBL" id="CAH1957215.1"/>
    </source>
</evidence>
<proteinExistence type="predicted"/>
<dbReference type="EMBL" id="CAKOFQ010006669">
    <property type="protein sequence ID" value="CAH1957215.1"/>
    <property type="molecule type" value="Genomic_DNA"/>
</dbReference>
<dbReference type="AlphaFoldDB" id="A0A9P0NUW4"/>
<protein>
    <submittedName>
        <fullName evidence="1">Uncharacterized protein</fullName>
    </submittedName>
</protein>
<gene>
    <name evidence="1" type="ORF">ACAOBT_LOCUS1965</name>
</gene>
<keyword evidence="2" id="KW-1185">Reference proteome</keyword>
<sequence length="34" mass="4336">MKYSFRQLSAHQPFITNRIPWRRHSNFCKLRPYR</sequence>
<dbReference type="Proteomes" id="UP001152888">
    <property type="component" value="Unassembled WGS sequence"/>
</dbReference>
<reference evidence="1" key="1">
    <citation type="submission" date="2022-03" db="EMBL/GenBank/DDBJ databases">
        <authorList>
            <person name="Sayadi A."/>
        </authorList>
    </citation>
    <scope>NUCLEOTIDE SEQUENCE</scope>
</reference>
<evidence type="ECO:0000313" key="2">
    <source>
        <dbReference type="Proteomes" id="UP001152888"/>
    </source>
</evidence>
<comment type="caution">
    <text evidence="1">The sequence shown here is derived from an EMBL/GenBank/DDBJ whole genome shotgun (WGS) entry which is preliminary data.</text>
</comment>